<keyword evidence="3" id="KW-1003">Cell membrane</keyword>
<protein>
    <recommendedName>
        <fullName evidence="13">Ionotropic glutamate receptor L-glutamate and glycine-binding domain-containing protein</fullName>
    </recommendedName>
</protein>
<dbReference type="InterPro" id="IPR019594">
    <property type="entry name" value="Glu/Gly-bd"/>
</dbReference>
<evidence type="ECO:0000256" key="7">
    <source>
        <dbReference type="ARBA" id="ARBA00023136"/>
    </source>
</evidence>
<keyword evidence="5" id="KW-1133">Transmembrane helix</keyword>
<feature type="chain" id="PRO_5035159079" description="Ionotropic glutamate receptor L-glutamate and glycine-binding domain-containing protein" evidence="12">
    <location>
        <begin position="19"/>
        <end position="539"/>
    </location>
</feature>
<dbReference type="AlphaFoldDB" id="A0A8J2P3M9"/>
<keyword evidence="2" id="KW-0813">Transport</keyword>
<keyword evidence="11" id="KW-0407">Ion channel</keyword>
<dbReference type="EMBL" id="CAJVCH010108366">
    <property type="protein sequence ID" value="CAG7724321.1"/>
    <property type="molecule type" value="Genomic_DNA"/>
</dbReference>
<dbReference type="GO" id="GO:0005886">
    <property type="term" value="C:plasma membrane"/>
    <property type="evidence" value="ECO:0007669"/>
    <property type="project" value="UniProtKB-SubCell"/>
</dbReference>
<feature type="non-terminal residue" evidence="14">
    <location>
        <position position="1"/>
    </location>
</feature>
<evidence type="ECO:0000256" key="10">
    <source>
        <dbReference type="ARBA" id="ARBA00023286"/>
    </source>
</evidence>
<keyword evidence="12" id="KW-0732">Signal</keyword>
<dbReference type="OrthoDB" id="6364239at2759"/>
<proteinExistence type="predicted"/>
<evidence type="ECO:0000256" key="6">
    <source>
        <dbReference type="ARBA" id="ARBA00023065"/>
    </source>
</evidence>
<dbReference type="PANTHER" id="PTHR42643">
    <property type="entry name" value="IONOTROPIC RECEPTOR 20A-RELATED"/>
    <property type="match status" value="1"/>
</dbReference>
<keyword evidence="9" id="KW-0325">Glycoprotein</keyword>
<evidence type="ECO:0000256" key="8">
    <source>
        <dbReference type="ARBA" id="ARBA00023170"/>
    </source>
</evidence>
<comment type="caution">
    <text evidence="14">The sequence shown here is derived from an EMBL/GenBank/DDBJ whole genome shotgun (WGS) entry which is preliminary data.</text>
</comment>
<evidence type="ECO:0000256" key="1">
    <source>
        <dbReference type="ARBA" id="ARBA00004651"/>
    </source>
</evidence>
<keyword evidence="10" id="KW-1071">Ligand-gated ion channel</keyword>
<evidence type="ECO:0000259" key="13">
    <source>
        <dbReference type="Pfam" id="PF10613"/>
    </source>
</evidence>
<evidence type="ECO:0000256" key="3">
    <source>
        <dbReference type="ARBA" id="ARBA00022475"/>
    </source>
</evidence>
<keyword evidence="7" id="KW-0472">Membrane</keyword>
<feature type="domain" description="Ionotropic glutamate receptor L-glutamate and glycine-binding" evidence="13">
    <location>
        <begin position="250"/>
        <end position="329"/>
    </location>
</feature>
<keyword evidence="15" id="KW-1185">Reference proteome</keyword>
<dbReference type="Pfam" id="PF10613">
    <property type="entry name" value="Lig_chan-Glu_bd"/>
    <property type="match status" value="1"/>
</dbReference>
<dbReference type="InterPro" id="IPR052192">
    <property type="entry name" value="Insect_Ionotropic_Sensory_Rcpt"/>
</dbReference>
<comment type="subcellular location">
    <subcellularLocation>
        <location evidence="1">Cell membrane</location>
        <topology evidence="1">Multi-pass membrane protein</topology>
    </subcellularLocation>
</comment>
<evidence type="ECO:0000256" key="12">
    <source>
        <dbReference type="SAM" id="SignalP"/>
    </source>
</evidence>
<evidence type="ECO:0000256" key="11">
    <source>
        <dbReference type="ARBA" id="ARBA00023303"/>
    </source>
</evidence>
<dbReference type="GO" id="GO:0015276">
    <property type="term" value="F:ligand-gated monoatomic ion channel activity"/>
    <property type="evidence" value="ECO:0007669"/>
    <property type="project" value="InterPro"/>
</dbReference>
<sequence length="539" mass="61069">MIVPKLLPLNLLLIHVLSHPEIITSPSEIRRTILTVLSANIWQDSDFQQIQGTGKCTLKIILCPSLSMATGLLDNDITQMTHIIISKAAIISGNTPSGENQEFMDLTVPHFDVLKQSPHCEKLIVFLESTGNKLYPAFKSYQLRSLLPFPFNTHPQQTHHIFLGSEEQIRQIFAADDVQTLLYKTGIISSPSPAQGTILYESQLHKELRSLSKSEYMKVVSARFDILQNGNFIVLSYPFKIVILKSKSGGGVIGTGYNLVKTLGHKYNFTFEYRCDRYKQQNKMKNGSFNGFIGALAESRADMANFFAISTERYPYIDFTPMVINTPVVFFTSLSQINVKCNFMAFLTYPEAEHVPETPEELSSRTDYTIKYIHYPGGADDTFFSETVNPVYLKIKSRMEYVNPKLMTKTMIETAEGQHIATINYLTLGLVDVAQNVTWSRNFIPVKISKQPIIDSTVQVVLRKYSKLTETISVNTGRLQNTGHFDKWFEQVLDILMKDGVSWLKRLKKLGLTESLGHKKTEEASRSTTKALNFTHFVR</sequence>
<reference evidence="14" key="1">
    <citation type="submission" date="2021-06" db="EMBL/GenBank/DDBJ databases">
        <authorList>
            <person name="Hodson N. C."/>
            <person name="Mongue J. A."/>
            <person name="Jaron S. K."/>
        </authorList>
    </citation>
    <scope>NUCLEOTIDE SEQUENCE</scope>
</reference>
<feature type="signal peptide" evidence="12">
    <location>
        <begin position="1"/>
        <end position="18"/>
    </location>
</feature>
<evidence type="ECO:0000256" key="2">
    <source>
        <dbReference type="ARBA" id="ARBA00022448"/>
    </source>
</evidence>
<gene>
    <name evidence="14" type="ORF">AFUS01_LOCUS13354</name>
</gene>
<organism evidence="14 15">
    <name type="scientific">Allacma fusca</name>
    <dbReference type="NCBI Taxonomy" id="39272"/>
    <lineage>
        <taxon>Eukaryota</taxon>
        <taxon>Metazoa</taxon>
        <taxon>Ecdysozoa</taxon>
        <taxon>Arthropoda</taxon>
        <taxon>Hexapoda</taxon>
        <taxon>Collembola</taxon>
        <taxon>Symphypleona</taxon>
        <taxon>Sminthuridae</taxon>
        <taxon>Allacma</taxon>
    </lineage>
</organism>
<evidence type="ECO:0000313" key="14">
    <source>
        <dbReference type="EMBL" id="CAG7724321.1"/>
    </source>
</evidence>
<keyword evidence="6" id="KW-0406">Ion transport</keyword>
<keyword evidence="8" id="KW-0675">Receptor</keyword>
<evidence type="ECO:0000256" key="5">
    <source>
        <dbReference type="ARBA" id="ARBA00022989"/>
    </source>
</evidence>
<dbReference type="Proteomes" id="UP000708208">
    <property type="component" value="Unassembled WGS sequence"/>
</dbReference>
<dbReference type="PANTHER" id="PTHR42643:SF24">
    <property type="entry name" value="IONOTROPIC RECEPTOR 60A"/>
    <property type="match status" value="1"/>
</dbReference>
<evidence type="ECO:0000313" key="15">
    <source>
        <dbReference type="Proteomes" id="UP000708208"/>
    </source>
</evidence>
<evidence type="ECO:0000256" key="9">
    <source>
        <dbReference type="ARBA" id="ARBA00023180"/>
    </source>
</evidence>
<evidence type="ECO:0000256" key="4">
    <source>
        <dbReference type="ARBA" id="ARBA00022692"/>
    </source>
</evidence>
<accession>A0A8J2P3M9</accession>
<keyword evidence="4" id="KW-0812">Transmembrane</keyword>
<name>A0A8J2P3M9_9HEXA</name>